<dbReference type="EMBL" id="QOHO01000045">
    <property type="protein sequence ID" value="RFZ78113.1"/>
    <property type="molecule type" value="Genomic_DNA"/>
</dbReference>
<comment type="caution">
    <text evidence="2">The sequence shown here is derived from an EMBL/GenBank/DDBJ whole genome shotgun (WGS) entry which is preliminary data.</text>
</comment>
<evidence type="ECO:0000256" key="1">
    <source>
        <dbReference type="SAM" id="MobiDB-lite"/>
    </source>
</evidence>
<proteinExistence type="predicted"/>
<evidence type="ECO:0000313" key="3">
    <source>
        <dbReference type="Proteomes" id="UP000260680"/>
    </source>
</evidence>
<reference evidence="2 3" key="1">
    <citation type="submission" date="2018-07" db="EMBL/GenBank/DDBJ databases">
        <title>New species, Clostridium PI-S10-A1B.</title>
        <authorList>
            <person name="Krishna G."/>
            <person name="Summeta K."/>
            <person name="Shikha S."/>
            <person name="Prabhu P.B."/>
            <person name="Suresh K."/>
        </authorList>
    </citation>
    <scope>NUCLEOTIDE SEQUENCE [LARGE SCALE GENOMIC DNA]</scope>
    <source>
        <strain evidence="2 3">PI-S10-A1B</strain>
    </source>
</reference>
<dbReference type="AlphaFoldDB" id="A0A3E2NAU3"/>
<protein>
    <submittedName>
        <fullName evidence="2">Uncharacterized protein</fullName>
    </submittedName>
</protein>
<evidence type="ECO:0000313" key="2">
    <source>
        <dbReference type="EMBL" id="RFZ78113.1"/>
    </source>
</evidence>
<accession>A0A3E2NAU3</accession>
<organism evidence="2 3">
    <name type="scientific">Lacrimispora amygdalina</name>
    <dbReference type="NCBI Taxonomy" id="253257"/>
    <lineage>
        <taxon>Bacteria</taxon>
        <taxon>Bacillati</taxon>
        <taxon>Bacillota</taxon>
        <taxon>Clostridia</taxon>
        <taxon>Lachnospirales</taxon>
        <taxon>Lachnospiraceae</taxon>
        <taxon>Lacrimispora</taxon>
    </lineage>
</organism>
<feature type="compositionally biased region" description="Polar residues" evidence="1">
    <location>
        <begin position="13"/>
        <end position="23"/>
    </location>
</feature>
<gene>
    <name evidence="2" type="ORF">DS742_14585</name>
</gene>
<dbReference type="Proteomes" id="UP000260680">
    <property type="component" value="Unassembled WGS sequence"/>
</dbReference>
<feature type="region of interest" description="Disordered" evidence="1">
    <location>
        <begin position="1"/>
        <end position="23"/>
    </location>
</feature>
<name>A0A3E2NAU3_9FIRM</name>
<sequence length="69" mass="7687">MWSSPFPGRNKLKSGSANLPNRTGSAAFYAEKPTGYAIDGPVNHNCVKVKRQNQFLVLCMEEDERNVTD</sequence>